<proteinExistence type="predicted"/>
<accession>A0A8B6DMS6</accession>
<evidence type="ECO:0000313" key="3">
    <source>
        <dbReference type="Proteomes" id="UP000596742"/>
    </source>
</evidence>
<name>A0A8B6DMS6_MYTGA</name>
<dbReference type="PROSITE" id="PS51212">
    <property type="entry name" value="WSC"/>
    <property type="match status" value="1"/>
</dbReference>
<feature type="non-terminal residue" evidence="2">
    <location>
        <position position="52"/>
    </location>
</feature>
<dbReference type="EMBL" id="UYJE01003810">
    <property type="protein sequence ID" value="VDI22613.1"/>
    <property type="molecule type" value="Genomic_DNA"/>
</dbReference>
<dbReference type="Proteomes" id="UP000596742">
    <property type="component" value="Unassembled WGS sequence"/>
</dbReference>
<keyword evidence="3" id="KW-1185">Reference proteome</keyword>
<sequence>SGNACMCGNNPYQYGPGDVEDEYIMDYDCNYDCIGDSEQICGGFWRLSVYAT</sequence>
<dbReference type="InterPro" id="IPR002889">
    <property type="entry name" value="WSC_carb-bd"/>
</dbReference>
<protein>
    <recommendedName>
        <fullName evidence="1">WSC domain-containing protein</fullName>
    </recommendedName>
</protein>
<feature type="non-terminal residue" evidence="2">
    <location>
        <position position="1"/>
    </location>
</feature>
<dbReference type="AlphaFoldDB" id="A0A8B6DMS6"/>
<dbReference type="OrthoDB" id="6137645at2759"/>
<organism evidence="2 3">
    <name type="scientific">Mytilus galloprovincialis</name>
    <name type="common">Mediterranean mussel</name>
    <dbReference type="NCBI Taxonomy" id="29158"/>
    <lineage>
        <taxon>Eukaryota</taxon>
        <taxon>Metazoa</taxon>
        <taxon>Spiralia</taxon>
        <taxon>Lophotrochozoa</taxon>
        <taxon>Mollusca</taxon>
        <taxon>Bivalvia</taxon>
        <taxon>Autobranchia</taxon>
        <taxon>Pteriomorphia</taxon>
        <taxon>Mytilida</taxon>
        <taxon>Mytiloidea</taxon>
        <taxon>Mytilidae</taxon>
        <taxon>Mytilinae</taxon>
        <taxon>Mytilus</taxon>
    </lineage>
</organism>
<reference evidence="2" key="1">
    <citation type="submission" date="2018-11" db="EMBL/GenBank/DDBJ databases">
        <authorList>
            <person name="Alioto T."/>
            <person name="Alioto T."/>
        </authorList>
    </citation>
    <scope>NUCLEOTIDE SEQUENCE</scope>
</reference>
<comment type="caution">
    <text evidence="2">The sequence shown here is derived from an EMBL/GenBank/DDBJ whole genome shotgun (WGS) entry which is preliminary data.</text>
</comment>
<feature type="domain" description="WSC" evidence="1">
    <location>
        <begin position="1"/>
        <end position="52"/>
    </location>
</feature>
<gene>
    <name evidence="2" type="ORF">MGAL_10B010744</name>
</gene>
<evidence type="ECO:0000259" key="1">
    <source>
        <dbReference type="PROSITE" id="PS51212"/>
    </source>
</evidence>
<evidence type="ECO:0000313" key="2">
    <source>
        <dbReference type="EMBL" id="VDI22613.1"/>
    </source>
</evidence>